<accession>A0AA86VH35</accession>
<name>A0AA86VH35_9FABA</name>
<keyword evidence="2" id="KW-1185">Reference proteome</keyword>
<protein>
    <submittedName>
        <fullName evidence="1">Uncharacterized protein</fullName>
    </submittedName>
</protein>
<dbReference type="Gramene" id="rna-AYBTSS11_LOCUS8010">
    <property type="protein sequence ID" value="CAJ1937417.1"/>
    <property type="gene ID" value="gene-AYBTSS11_LOCUS8010"/>
</dbReference>
<gene>
    <name evidence="1" type="ORF">AYBTSS11_LOCUS8010</name>
</gene>
<organism evidence="1 2">
    <name type="scientific">Sphenostylis stenocarpa</name>
    <dbReference type="NCBI Taxonomy" id="92480"/>
    <lineage>
        <taxon>Eukaryota</taxon>
        <taxon>Viridiplantae</taxon>
        <taxon>Streptophyta</taxon>
        <taxon>Embryophyta</taxon>
        <taxon>Tracheophyta</taxon>
        <taxon>Spermatophyta</taxon>
        <taxon>Magnoliopsida</taxon>
        <taxon>eudicotyledons</taxon>
        <taxon>Gunneridae</taxon>
        <taxon>Pentapetalae</taxon>
        <taxon>rosids</taxon>
        <taxon>fabids</taxon>
        <taxon>Fabales</taxon>
        <taxon>Fabaceae</taxon>
        <taxon>Papilionoideae</taxon>
        <taxon>50 kb inversion clade</taxon>
        <taxon>NPAAA clade</taxon>
        <taxon>indigoferoid/millettioid clade</taxon>
        <taxon>Phaseoleae</taxon>
        <taxon>Sphenostylis</taxon>
    </lineage>
</organism>
<proteinExistence type="predicted"/>
<dbReference type="AlphaFoldDB" id="A0AA86VH35"/>
<dbReference type="EMBL" id="OY731400">
    <property type="protein sequence ID" value="CAJ1937417.1"/>
    <property type="molecule type" value="Genomic_DNA"/>
</dbReference>
<sequence>MFRIFNFREGRPDRRLVSNRRHLNAHANENGKSRSSSGVVSTIDEKYLQIGVSSD</sequence>
<evidence type="ECO:0000313" key="1">
    <source>
        <dbReference type="EMBL" id="CAJ1937417.1"/>
    </source>
</evidence>
<evidence type="ECO:0000313" key="2">
    <source>
        <dbReference type="Proteomes" id="UP001189624"/>
    </source>
</evidence>
<dbReference type="Proteomes" id="UP001189624">
    <property type="component" value="Chromosome 3"/>
</dbReference>
<reference evidence="1" key="1">
    <citation type="submission" date="2023-10" db="EMBL/GenBank/DDBJ databases">
        <authorList>
            <person name="Domelevo Entfellner J.-B."/>
        </authorList>
    </citation>
    <scope>NUCLEOTIDE SEQUENCE</scope>
</reference>